<dbReference type="AlphaFoldDB" id="A0A654LWT4"/>
<keyword evidence="1" id="KW-1133">Transmembrane helix</keyword>
<keyword evidence="1" id="KW-0472">Membrane</keyword>
<evidence type="ECO:0000313" key="2">
    <source>
        <dbReference type="EMBL" id="ALI35477.1"/>
    </source>
</evidence>
<evidence type="ECO:0000256" key="1">
    <source>
        <dbReference type="SAM" id="Phobius"/>
    </source>
</evidence>
<dbReference type="Proteomes" id="UP000058925">
    <property type="component" value="Chromosome"/>
</dbReference>
<keyword evidence="1" id="KW-0812">Transmembrane</keyword>
<organism evidence="2 3">
    <name type="scientific">Candidatus Nitrosocosmicus oleophilus</name>
    <dbReference type="NCBI Taxonomy" id="1353260"/>
    <lineage>
        <taxon>Archaea</taxon>
        <taxon>Nitrososphaerota</taxon>
        <taxon>Nitrososphaeria</taxon>
        <taxon>Nitrososphaerales</taxon>
        <taxon>Nitrososphaeraceae</taxon>
        <taxon>Candidatus Nitrosocosmicus</taxon>
    </lineage>
</organism>
<accession>A0A654LWT4</accession>
<protein>
    <submittedName>
        <fullName evidence="2">Uncharacterized protein</fullName>
    </submittedName>
</protein>
<reference evidence="3" key="1">
    <citation type="submission" date="2015-10" db="EMBL/GenBank/DDBJ databases">
        <title>Niche specialization of a soil ammonia-oxidizing archaeon, Candidatus Nitrosocosmicus oleophilus.</title>
        <authorList>
            <person name="Jung M.-Y."/>
            <person name="Rhee S.-K."/>
        </authorList>
    </citation>
    <scope>NUCLEOTIDE SEQUENCE [LARGE SCALE GENOMIC DNA]</scope>
    <source>
        <strain evidence="3">MY3</strain>
    </source>
</reference>
<keyword evidence="3" id="KW-1185">Reference proteome</keyword>
<sequence length="67" mass="7860">MIRHISVLVFLIGMSFLQQLTFMLAVILATIFIISLVFNQTMTYYRILEKARKFGKKTKIRKQTASF</sequence>
<evidence type="ECO:0000313" key="3">
    <source>
        <dbReference type="Proteomes" id="UP000058925"/>
    </source>
</evidence>
<feature type="transmembrane region" description="Helical" evidence="1">
    <location>
        <begin position="20"/>
        <end position="38"/>
    </location>
</feature>
<name>A0A654LWT4_9ARCH</name>
<dbReference type="KEGG" id="taa:NMY3_01273"/>
<proteinExistence type="predicted"/>
<dbReference type="EMBL" id="CP012850">
    <property type="protein sequence ID" value="ALI35477.1"/>
    <property type="molecule type" value="Genomic_DNA"/>
</dbReference>
<gene>
    <name evidence="2" type="ORF">NMY3_01273</name>
</gene>